<protein>
    <submittedName>
        <fullName evidence="1">NRDE family protein</fullName>
    </submittedName>
</protein>
<evidence type="ECO:0000313" key="1">
    <source>
        <dbReference type="EMBL" id="VVD73503.1"/>
    </source>
</evidence>
<dbReference type="PANTHER" id="PTHR17985:SF8">
    <property type="entry name" value="TRANSPORT AND GOLGI ORGANIZATION PROTEIN 2 HOMOLOG"/>
    <property type="match status" value="1"/>
</dbReference>
<name>A0A5E4SEH4_9BURK</name>
<organism evidence="1 2">
    <name type="scientific">Pandoraea terrae</name>
    <dbReference type="NCBI Taxonomy" id="1537710"/>
    <lineage>
        <taxon>Bacteria</taxon>
        <taxon>Pseudomonadati</taxon>
        <taxon>Pseudomonadota</taxon>
        <taxon>Betaproteobacteria</taxon>
        <taxon>Burkholderiales</taxon>
        <taxon>Burkholderiaceae</taxon>
        <taxon>Pandoraea</taxon>
    </lineage>
</organism>
<dbReference type="Proteomes" id="UP000414233">
    <property type="component" value="Unassembled WGS sequence"/>
</dbReference>
<sequence>MCLIVFAWRPEHDTPLVLLANRDEFFERPAEPMQWWADRPDVLAGRDLRGGGTWMGITRAGRFAALTNFRDGRAPMAPKDTPSRGLLVSAMLDATPFDADLRRVENHAHEYAGFNLVAGDLPAGDLFWLGNRENGAQAVHRFHRVTPGVHGLSNALLDTPWPKLVSRRDALAAALHDNAGDDTLLDLMRDATPAADDRLPDTGVPHAWERTLSSAFIASPAYGTRCTTLLRFSRDGSVTAIEATVSPGQNPHTPGIRRRYSFAVERMASPVK</sequence>
<accession>A0A5E4SEH4</accession>
<gene>
    <name evidence="1" type="ORF">PTE30175_00694</name>
</gene>
<dbReference type="PANTHER" id="PTHR17985">
    <property type="entry name" value="SER/THR-RICH PROTEIN T10 IN DGCR REGION"/>
    <property type="match status" value="1"/>
</dbReference>
<dbReference type="InterPro" id="IPR008551">
    <property type="entry name" value="TANGO2"/>
</dbReference>
<reference evidence="1 2" key="1">
    <citation type="submission" date="2019-08" db="EMBL/GenBank/DDBJ databases">
        <authorList>
            <person name="Peeters C."/>
        </authorList>
    </citation>
    <scope>NUCLEOTIDE SEQUENCE [LARGE SCALE GENOMIC DNA]</scope>
    <source>
        <strain evidence="1 2">LMG 30175</strain>
    </source>
</reference>
<dbReference type="EMBL" id="CABPRZ010000002">
    <property type="protein sequence ID" value="VVD73503.1"/>
    <property type="molecule type" value="Genomic_DNA"/>
</dbReference>
<dbReference type="RefSeq" id="WP_150695640.1">
    <property type="nucleotide sequence ID" value="NZ_CABPRZ010000002.1"/>
</dbReference>
<evidence type="ECO:0000313" key="2">
    <source>
        <dbReference type="Proteomes" id="UP000414233"/>
    </source>
</evidence>
<dbReference type="AlphaFoldDB" id="A0A5E4SEH4"/>
<dbReference type="OrthoDB" id="4380123at2"/>
<keyword evidence="2" id="KW-1185">Reference proteome</keyword>
<dbReference type="Pfam" id="PF05742">
    <property type="entry name" value="TANGO2"/>
    <property type="match status" value="1"/>
</dbReference>
<proteinExistence type="predicted"/>